<accession>W9QYT3</accession>
<name>W9QYT3_9ROSA</name>
<dbReference type="OrthoDB" id="2143914at2759"/>
<dbReference type="SMART" id="SM00717">
    <property type="entry name" value="SANT"/>
    <property type="match status" value="2"/>
</dbReference>
<feature type="domain" description="Myb-like" evidence="7">
    <location>
        <begin position="8"/>
        <end position="60"/>
    </location>
</feature>
<keyword evidence="10" id="KW-1185">Reference proteome</keyword>
<dbReference type="PROSITE" id="PS51294">
    <property type="entry name" value="HTH_MYB"/>
    <property type="match status" value="2"/>
</dbReference>
<evidence type="ECO:0000256" key="5">
    <source>
        <dbReference type="ARBA" id="ARBA00023163"/>
    </source>
</evidence>
<dbReference type="Gene3D" id="1.10.10.60">
    <property type="entry name" value="Homeodomain-like"/>
    <property type="match status" value="2"/>
</dbReference>
<dbReference type="InterPro" id="IPR017930">
    <property type="entry name" value="Myb_dom"/>
</dbReference>
<dbReference type="GO" id="GO:0005634">
    <property type="term" value="C:nucleus"/>
    <property type="evidence" value="ECO:0007669"/>
    <property type="project" value="UniProtKB-SubCell"/>
</dbReference>
<evidence type="ECO:0000313" key="10">
    <source>
        <dbReference type="Proteomes" id="UP000030645"/>
    </source>
</evidence>
<proteinExistence type="predicted"/>
<dbReference type="GO" id="GO:0003677">
    <property type="term" value="F:DNA binding"/>
    <property type="evidence" value="ECO:0007669"/>
    <property type="project" value="UniProtKB-KW"/>
</dbReference>
<dbReference type="FunFam" id="1.10.10.60:FF:000047">
    <property type="entry name" value="Myb transcription factor"/>
    <property type="match status" value="1"/>
</dbReference>
<evidence type="ECO:0000259" key="7">
    <source>
        <dbReference type="PROSITE" id="PS50090"/>
    </source>
</evidence>
<dbReference type="eggNOG" id="KOG0048">
    <property type="taxonomic scope" value="Eukaryota"/>
</dbReference>
<keyword evidence="3" id="KW-0805">Transcription regulation</keyword>
<dbReference type="CDD" id="cd00167">
    <property type="entry name" value="SANT"/>
    <property type="match status" value="2"/>
</dbReference>
<gene>
    <name evidence="9" type="ORF">L484_019233</name>
</gene>
<evidence type="ECO:0000259" key="8">
    <source>
        <dbReference type="PROSITE" id="PS51294"/>
    </source>
</evidence>
<dbReference type="FunFam" id="1.10.10.60:FF:000140">
    <property type="entry name" value="Myb transcription factor"/>
    <property type="match status" value="1"/>
</dbReference>
<evidence type="ECO:0000313" key="9">
    <source>
        <dbReference type="EMBL" id="EXB51240.1"/>
    </source>
</evidence>
<organism evidence="9 10">
    <name type="scientific">Morus notabilis</name>
    <dbReference type="NCBI Taxonomy" id="981085"/>
    <lineage>
        <taxon>Eukaryota</taxon>
        <taxon>Viridiplantae</taxon>
        <taxon>Streptophyta</taxon>
        <taxon>Embryophyta</taxon>
        <taxon>Tracheophyta</taxon>
        <taxon>Spermatophyta</taxon>
        <taxon>Magnoliopsida</taxon>
        <taxon>eudicotyledons</taxon>
        <taxon>Gunneridae</taxon>
        <taxon>Pentapetalae</taxon>
        <taxon>rosids</taxon>
        <taxon>fabids</taxon>
        <taxon>Rosales</taxon>
        <taxon>Moraceae</taxon>
        <taxon>Moreae</taxon>
        <taxon>Morus</taxon>
    </lineage>
</organism>
<feature type="domain" description="HTH myb-type" evidence="8">
    <location>
        <begin position="61"/>
        <end position="115"/>
    </location>
</feature>
<protein>
    <submittedName>
        <fullName evidence="9">Transcription factor</fullName>
    </submittedName>
</protein>
<comment type="subcellular location">
    <subcellularLocation>
        <location evidence="1">Nucleus</location>
    </subcellularLocation>
</comment>
<dbReference type="InterPro" id="IPR001005">
    <property type="entry name" value="SANT/Myb"/>
</dbReference>
<keyword evidence="5" id="KW-0804">Transcription</keyword>
<sequence>MGHRCCSKQKAKKGLWSPEEDEKLITHITTYGHGSWSSIPKLAGLQRCGKSCRLRWINYLRPDLKKGSFTQEEEQIIIDVHRILGNRWAQIAKHLPGRTDNEVKNFWNSSIKKKLISQGLDPQTHNLISSSSHQRAFSNKNNSFVVSHENQKQPISAFSMISVVHEKTKHNSSPLISPPYNNVQTTDISTVDQYKGPIIGVKNSSNLATWTVKDQNYSSHDMQYYYGSSSIENSTPNISSSSSSSVDIYQHLPMPGLLLDEFGIWDSSFQPFEAPKTISEDLGDNHQEQQLQQNDEKIWDKNFENYSFDHGFMESALLSEALLCHDLSSVQYDLAWNY</sequence>
<dbReference type="KEGG" id="mnt:21402180"/>
<reference evidence="10" key="1">
    <citation type="submission" date="2013-01" db="EMBL/GenBank/DDBJ databases">
        <title>Draft Genome Sequence of a Mulberry Tree, Morus notabilis C.K. Schneid.</title>
        <authorList>
            <person name="He N."/>
            <person name="Zhao S."/>
        </authorList>
    </citation>
    <scope>NUCLEOTIDE SEQUENCE</scope>
</reference>
<dbReference type="PANTHER" id="PTHR47997">
    <property type="entry name" value="MYB DOMAIN PROTEIN 55"/>
    <property type="match status" value="1"/>
</dbReference>
<feature type="domain" description="Myb-like" evidence="7">
    <location>
        <begin position="61"/>
        <end position="111"/>
    </location>
</feature>
<dbReference type="PROSITE" id="PS50090">
    <property type="entry name" value="MYB_LIKE"/>
    <property type="match status" value="2"/>
</dbReference>
<keyword evidence="4" id="KW-0238">DNA-binding</keyword>
<evidence type="ECO:0000256" key="1">
    <source>
        <dbReference type="ARBA" id="ARBA00004123"/>
    </source>
</evidence>
<evidence type="ECO:0000256" key="6">
    <source>
        <dbReference type="ARBA" id="ARBA00023242"/>
    </source>
</evidence>
<dbReference type="EMBL" id="KE344035">
    <property type="protein sequence ID" value="EXB51240.1"/>
    <property type="molecule type" value="Genomic_DNA"/>
</dbReference>
<dbReference type="Proteomes" id="UP000030645">
    <property type="component" value="Unassembled WGS sequence"/>
</dbReference>
<dbReference type="AlphaFoldDB" id="W9QYT3"/>
<evidence type="ECO:0000256" key="3">
    <source>
        <dbReference type="ARBA" id="ARBA00023015"/>
    </source>
</evidence>
<keyword evidence="6" id="KW-0539">Nucleus</keyword>
<keyword evidence="2" id="KW-0677">Repeat</keyword>
<dbReference type="PANTHER" id="PTHR47997:SF76">
    <property type="entry name" value="OS07G0497500 PROTEIN"/>
    <property type="match status" value="1"/>
</dbReference>
<dbReference type="SUPFAM" id="SSF46689">
    <property type="entry name" value="Homeodomain-like"/>
    <property type="match status" value="1"/>
</dbReference>
<feature type="domain" description="HTH myb-type" evidence="8">
    <location>
        <begin position="8"/>
        <end position="60"/>
    </location>
</feature>
<dbReference type="Pfam" id="PF00249">
    <property type="entry name" value="Myb_DNA-binding"/>
    <property type="match status" value="2"/>
</dbReference>
<dbReference type="InterPro" id="IPR051953">
    <property type="entry name" value="Plant_SW-associated_TFs"/>
</dbReference>
<evidence type="ECO:0000256" key="4">
    <source>
        <dbReference type="ARBA" id="ARBA00023125"/>
    </source>
</evidence>
<dbReference type="InterPro" id="IPR009057">
    <property type="entry name" value="Homeodomain-like_sf"/>
</dbReference>
<evidence type="ECO:0000256" key="2">
    <source>
        <dbReference type="ARBA" id="ARBA00022737"/>
    </source>
</evidence>